<dbReference type="SUPFAM" id="SSF52540">
    <property type="entry name" value="P-loop containing nucleoside triphosphate hydrolases"/>
    <property type="match status" value="1"/>
</dbReference>
<dbReference type="AlphaFoldDB" id="A0A0D8L183"/>
<dbReference type="PROSITE" id="PS51194">
    <property type="entry name" value="HELICASE_CTER"/>
    <property type="match status" value="1"/>
</dbReference>
<protein>
    <submittedName>
        <fullName evidence="5">ATP-dependent helicase HrpB</fullName>
    </submittedName>
</protein>
<feature type="domain" description="Helicase C-terminal" evidence="4">
    <location>
        <begin position="134"/>
        <end position="248"/>
    </location>
</feature>
<dbReference type="Gene3D" id="3.40.50.300">
    <property type="entry name" value="P-loop containing nucleotide triphosphate hydrolases"/>
    <property type="match status" value="2"/>
</dbReference>
<dbReference type="SMART" id="SM00490">
    <property type="entry name" value="HELICc"/>
    <property type="match status" value="1"/>
</dbReference>
<dbReference type="PANTHER" id="PTHR43519">
    <property type="entry name" value="ATP-DEPENDENT RNA HELICASE HRPB"/>
    <property type="match status" value="1"/>
</dbReference>
<dbReference type="InterPro" id="IPR001650">
    <property type="entry name" value="Helicase_C-like"/>
</dbReference>
<sequence>SQLGERPGETVGYRMRGETRVSAATRFEVVTEGILVRMLQQDPELSEVSVIILDEFHERNLQADLALALLLDVQSSLRDDLRLLVMSATLDNEQLLSLLPQAEVITAEGRAFPVERRYQPLSAHQPFISEVARAVLQLYQQEDGSVLVFLPGQAEICRLQEQLTGKTDADTLICPLYGALSLKEQQQAIEPPPPGMRKIVLATNIAETSLTIEGVTLVVDSCLEKTAQFDPRSGLTRLVRSRISRSSM</sequence>
<gene>
    <name evidence="5" type="ORF">UA45_22810</name>
</gene>
<dbReference type="PANTHER" id="PTHR43519:SF1">
    <property type="entry name" value="ATP-DEPENDENT RNA HELICASE HRPB"/>
    <property type="match status" value="1"/>
</dbReference>
<evidence type="ECO:0000256" key="1">
    <source>
        <dbReference type="ARBA" id="ARBA00022801"/>
    </source>
</evidence>
<name>A0A0D8L183_MORMO</name>
<dbReference type="Proteomes" id="UP000032582">
    <property type="component" value="Unassembled WGS sequence"/>
</dbReference>
<dbReference type="GO" id="GO:0016787">
    <property type="term" value="F:hydrolase activity"/>
    <property type="evidence" value="ECO:0007669"/>
    <property type="project" value="UniProtKB-KW"/>
</dbReference>
<dbReference type="GO" id="GO:0004386">
    <property type="term" value="F:helicase activity"/>
    <property type="evidence" value="ECO:0007669"/>
    <property type="project" value="UniProtKB-KW"/>
</dbReference>
<dbReference type="PATRIC" id="fig|582.24.peg.7239"/>
<dbReference type="InterPro" id="IPR027417">
    <property type="entry name" value="P-loop_NTPase"/>
</dbReference>
<feature type="non-terminal residue" evidence="5">
    <location>
        <position position="1"/>
    </location>
</feature>
<feature type="domain" description="Helicase ATP-binding" evidence="3">
    <location>
        <begin position="1"/>
        <end position="108"/>
    </location>
</feature>
<dbReference type="CDD" id="cd18791">
    <property type="entry name" value="SF2_C_RHA"/>
    <property type="match status" value="1"/>
</dbReference>
<accession>A0A0D8L183</accession>
<comment type="caution">
    <text evidence="5">The sequence shown here is derived from an EMBL/GenBank/DDBJ whole genome shotgun (WGS) entry which is preliminary data.</text>
</comment>
<dbReference type="Pfam" id="PF00271">
    <property type="entry name" value="Helicase_C"/>
    <property type="match status" value="1"/>
</dbReference>
<keyword evidence="2 5" id="KW-0067">ATP-binding</keyword>
<feature type="non-terminal residue" evidence="5">
    <location>
        <position position="248"/>
    </location>
</feature>
<reference evidence="5 6" key="1">
    <citation type="submission" date="2015-02" db="EMBL/GenBank/DDBJ databases">
        <title>Whole genome shotgun sequencing of cultured foodborne pathogen.</title>
        <authorList>
            <person name="Timme R."/>
            <person name="Allard M.W."/>
            <person name="Strain E."/>
            <person name="Evans P.S."/>
            <person name="Brown E."/>
        </authorList>
    </citation>
    <scope>NUCLEOTIDE SEQUENCE [LARGE SCALE GENOMIC DNA]</scope>
    <source>
        <strain evidence="5 6">GCSL-TSO-24</strain>
    </source>
</reference>
<organism evidence="5 6">
    <name type="scientific">Morganella morganii</name>
    <name type="common">Proteus morganii</name>
    <dbReference type="NCBI Taxonomy" id="582"/>
    <lineage>
        <taxon>Bacteria</taxon>
        <taxon>Pseudomonadati</taxon>
        <taxon>Pseudomonadota</taxon>
        <taxon>Gammaproteobacteria</taxon>
        <taxon>Enterobacterales</taxon>
        <taxon>Morganellaceae</taxon>
        <taxon>Morganella</taxon>
    </lineage>
</organism>
<keyword evidence="2 5" id="KW-0347">Helicase</keyword>
<keyword evidence="1" id="KW-0378">Hydrolase</keyword>
<evidence type="ECO:0000313" key="5">
    <source>
        <dbReference type="EMBL" id="KJF75562.1"/>
    </source>
</evidence>
<evidence type="ECO:0000313" key="6">
    <source>
        <dbReference type="Proteomes" id="UP000032582"/>
    </source>
</evidence>
<dbReference type="EMBL" id="JZSH01000638">
    <property type="protein sequence ID" value="KJF75562.1"/>
    <property type="molecule type" value="Genomic_DNA"/>
</dbReference>
<proteinExistence type="predicted"/>
<dbReference type="InterPro" id="IPR014001">
    <property type="entry name" value="Helicase_ATP-bd"/>
</dbReference>
<evidence type="ECO:0000259" key="4">
    <source>
        <dbReference type="PROSITE" id="PS51194"/>
    </source>
</evidence>
<dbReference type="PROSITE" id="PS51192">
    <property type="entry name" value="HELICASE_ATP_BIND_1"/>
    <property type="match status" value="1"/>
</dbReference>
<keyword evidence="2 5" id="KW-0547">Nucleotide-binding</keyword>
<evidence type="ECO:0000256" key="2">
    <source>
        <dbReference type="ARBA" id="ARBA00022806"/>
    </source>
</evidence>
<evidence type="ECO:0000259" key="3">
    <source>
        <dbReference type="PROSITE" id="PS51192"/>
    </source>
</evidence>